<feature type="transmembrane region" description="Helical" evidence="1">
    <location>
        <begin position="470"/>
        <end position="487"/>
    </location>
</feature>
<dbReference type="Pfam" id="PF01926">
    <property type="entry name" value="MMR_HSR1"/>
    <property type="match status" value="1"/>
</dbReference>
<evidence type="ECO:0000313" key="3">
    <source>
        <dbReference type="EMBL" id="TWT49827.1"/>
    </source>
</evidence>
<dbReference type="EMBL" id="SIHI01000018">
    <property type="protein sequence ID" value="TWT49827.1"/>
    <property type="molecule type" value="Genomic_DNA"/>
</dbReference>
<evidence type="ECO:0000313" key="4">
    <source>
        <dbReference type="Proteomes" id="UP000317243"/>
    </source>
</evidence>
<gene>
    <name evidence="3" type="ORF">KOR42_39000</name>
</gene>
<feature type="transmembrane region" description="Helical" evidence="1">
    <location>
        <begin position="340"/>
        <end position="358"/>
    </location>
</feature>
<feature type="domain" description="G" evidence="2">
    <location>
        <begin position="62"/>
        <end position="174"/>
    </location>
</feature>
<organism evidence="3 4">
    <name type="scientific">Thalassoglobus neptunius</name>
    <dbReference type="NCBI Taxonomy" id="1938619"/>
    <lineage>
        <taxon>Bacteria</taxon>
        <taxon>Pseudomonadati</taxon>
        <taxon>Planctomycetota</taxon>
        <taxon>Planctomycetia</taxon>
        <taxon>Planctomycetales</taxon>
        <taxon>Planctomycetaceae</taxon>
        <taxon>Thalassoglobus</taxon>
    </lineage>
</organism>
<evidence type="ECO:0000259" key="2">
    <source>
        <dbReference type="Pfam" id="PF01926"/>
    </source>
</evidence>
<proteinExistence type="predicted"/>
<name>A0A5C5WH03_9PLAN</name>
<dbReference type="CDD" id="cd00882">
    <property type="entry name" value="Ras_like_GTPase"/>
    <property type="match status" value="1"/>
</dbReference>
<dbReference type="InterPro" id="IPR027417">
    <property type="entry name" value="P-loop_NTPase"/>
</dbReference>
<keyword evidence="4" id="KW-1185">Reference proteome</keyword>
<dbReference type="AlphaFoldDB" id="A0A5C5WH03"/>
<dbReference type="RefSeq" id="WP_197441333.1">
    <property type="nucleotide sequence ID" value="NZ_SIHI01000018.1"/>
</dbReference>
<keyword evidence="1" id="KW-0472">Membrane</keyword>
<sequence length="606" mass="68195">MHTPEIDQLELLASIDRIRHRAEEWCNAPTTWEPMIFCQGLLKRVLKRVESLQFRFEAPLVVATFGGTGTGKSALVNALVGVEVSHSGRERPTTRKPVLIAHTDTELDLLQLPLDEIDVFRFETPTLKDFVILDCPDPDTSDSNGTGTNLDRLRRLLPHCDVLLVVSTQQKYRSSRVTSELQAAAAGCRMIFVQSHADLDEDIRDDWKSLLSESYQVPEMFFVDSLSALREQQNEIAPSGEFGKLLQLLTSGLGASQRIRIRRANIVDLLQSGLSRSVEILDAKVSALTELEDVLAQQRVTLSQRMAQRLQDELLTSHGLWERRLLAAVNEHWGMSPFSAVLRVYHGIGGILASLTFFRARSTAQMALLGTLQGKRWLDQLKKEQEGAEALERVSRFGLDDAHLREAEIVVSGYVQSAEFQPEMFAQHSMTELKRDAAQVESQFVLDASQQVDSAIDSLAQKNSTLNVRIWYEVLFGLYVVFVILRVGYNFFYDSLFNGQPLLSSDFYLAAGLFLILWSGLLVTTFTWRLRRGMKSAVQHLVSEMVDRKLERGLFPSLEDELRQAQRRTNAVRQMLLDVDGLRNEVAAPSELAAKKNFVAANSKTS</sequence>
<evidence type="ECO:0000256" key="1">
    <source>
        <dbReference type="SAM" id="Phobius"/>
    </source>
</evidence>
<feature type="transmembrane region" description="Helical" evidence="1">
    <location>
        <begin position="507"/>
        <end position="528"/>
    </location>
</feature>
<keyword evidence="1" id="KW-1133">Transmembrane helix</keyword>
<protein>
    <submittedName>
        <fullName evidence="3">Dynamin family protein</fullName>
    </submittedName>
</protein>
<dbReference type="Proteomes" id="UP000317243">
    <property type="component" value="Unassembled WGS sequence"/>
</dbReference>
<dbReference type="Gene3D" id="3.40.50.300">
    <property type="entry name" value="P-loop containing nucleotide triphosphate hydrolases"/>
    <property type="match status" value="1"/>
</dbReference>
<dbReference type="GO" id="GO:0005525">
    <property type="term" value="F:GTP binding"/>
    <property type="evidence" value="ECO:0007669"/>
    <property type="project" value="InterPro"/>
</dbReference>
<reference evidence="3 4" key="1">
    <citation type="submission" date="2019-02" db="EMBL/GenBank/DDBJ databases">
        <title>Deep-cultivation of Planctomycetes and their phenomic and genomic characterization uncovers novel biology.</title>
        <authorList>
            <person name="Wiegand S."/>
            <person name="Jogler M."/>
            <person name="Boedeker C."/>
            <person name="Pinto D."/>
            <person name="Vollmers J."/>
            <person name="Rivas-Marin E."/>
            <person name="Kohn T."/>
            <person name="Peeters S.H."/>
            <person name="Heuer A."/>
            <person name="Rast P."/>
            <person name="Oberbeckmann S."/>
            <person name="Bunk B."/>
            <person name="Jeske O."/>
            <person name="Meyerdierks A."/>
            <person name="Storesund J.E."/>
            <person name="Kallscheuer N."/>
            <person name="Luecker S."/>
            <person name="Lage O.M."/>
            <person name="Pohl T."/>
            <person name="Merkel B.J."/>
            <person name="Hornburger P."/>
            <person name="Mueller R.-W."/>
            <person name="Bruemmer F."/>
            <person name="Labrenz M."/>
            <person name="Spormann A.M."/>
            <person name="Op Den Camp H."/>
            <person name="Overmann J."/>
            <person name="Amann R."/>
            <person name="Jetten M.S.M."/>
            <person name="Mascher T."/>
            <person name="Medema M.H."/>
            <person name="Devos D.P."/>
            <person name="Kaster A.-K."/>
            <person name="Ovreas L."/>
            <person name="Rohde M."/>
            <person name="Galperin M.Y."/>
            <person name="Jogler C."/>
        </authorList>
    </citation>
    <scope>NUCLEOTIDE SEQUENCE [LARGE SCALE GENOMIC DNA]</scope>
    <source>
        <strain evidence="3 4">KOR42</strain>
    </source>
</reference>
<keyword evidence="1" id="KW-0812">Transmembrane</keyword>
<dbReference type="SUPFAM" id="SSF52540">
    <property type="entry name" value="P-loop containing nucleoside triphosphate hydrolases"/>
    <property type="match status" value="1"/>
</dbReference>
<accession>A0A5C5WH03</accession>
<dbReference type="InterPro" id="IPR006073">
    <property type="entry name" value="GTP-bd"/>
</dbReference>
<comment type="caution">
    <text evidence="3">The sequence shown here is derived from an EMBL/GenBank/DDBJ whole genome shotgun (WGS) entry which is preliminary data.</text>
</comment>